<comment type="caution">
    <text evidence="2">The sequence shown here is derived from an EMBL/GenBank/DDBJ whole genome shotgun (WGS) entry which is preliminary data.</text>
</comment>
<reference evidence="2 3" key="1">
    <citation type="submission" date="2019-10" db="EMBL/GenBank/DDBJ databases">
        <title>Two novel species isolated from a subtropical stream in China.</title>
        <authorList>
            <person name="Lu H."/>
        </authorList>
    </citation>
    <scope>NUCLEOTIDE SEQUENCE [LARGE SCALE GENOMIC DNA]</scope>
    <source>
        <strain evidence="2 3">FT103W</strain>
    </source>
</reference>
<dbReference type="Proteomes" id="UP000444318">
    <property type="component" value="Unassembled WGS sequence"/>
</dbReference>
<keyword evidence="3" id="KW-1185">Reference proteome</keyword>
<dbReference type="PROSITE" id="PS51257">
    <property type="entry name" value="PROKAR_LIPOPROTEIN"/>
    <property type="match status" value="1"/>
</dbReference>
<sequence>MQSIARFLMGASLLTVVILLGCTRTEADPKLPEVNDQNCVPEKYTQIHDTAARNRFIDLCAKMSTYKPSKPRGW</sequence>
<evidence type="ECO:0000313" key="2">
    <source>
        <dbReference type="EMBL" id="MQA21663.1"/>
    </source>
</evidence>
<name>A0A843SHK4_9BURK</name>
<evidence type="ECO:0000256" key="1">
    <source>
        <dbReference type="SAM" id="SignalP"/>
    </source>
</evidence>
<gene>
    <name evidence="2" type="primary">trbK</name>
    <name evidence="2" type="ORF">GEV01_19280</name>
</gene>
<dbReference type="InterPro" id="IPR027584">
    <property type="entry name" value="TrbK_RP4"/>
</dbReference>
<proteinExistence type="predicted"/>
<organism evidence="2 3">
    <name type="scientific">Rugamonas rivuli</name>
    <dbReference type="NCBI Taxonomy" id="2743358"/>
    <lineage>
        <taxon>Bacteria</taxon>
        <taxon>Pseudomonadati</taxon>
        <taxon>Pseudomonadota</taxon>
        <taxon>Betaproteobacteria</taxon>
        <taxon>Burkholderiales</taxon>
        <taxon>Oxalobacteraceae</taxon>
        <taxon>Telluria group</taxon>
        <taxon>Rugamonas</taxon>
    </lineage>
</organism>
<dbReference type="EMBL" id="WHUF01000005">
    <property type="protein sequence ID" value="MQA21663.1"/>
    <property type="molecule type" value="Genomic_DNA"/>
</dbReference>
<protein>
    <submittedName>
        <fullName evidence="2">Entry exclusion lipoprotein TrbK</fullName>
    </submittedName>
</protein>
<dbReference type="AlphaFoldDB" id="A0A843SHK4"/>
<feature type="signal peptide" evidence="1">
    <location>
        <begin position="1"/>
        <end position="27"/>
    </location>
</feature>
<feature type="chain" id="PRO_5032289934" evidence="1">
    <location>
        <begin position="28"/>
        <end position="74"/>
    </location>
</feature>
<evidence type="ECO:0000313" key="3">
    <source>
        <dbReference type="Proteomes" id="UP000444318"/>
    </source>
</evidence>
<dbReference type="NCBIfam" id="TIGR04359">
    <property type="entry name" value="TrbK_RP4"/>
    <property type="match status" value="1"/>
</dbReference>
<accession>A0A843SHK4</accession>
<keyword evidence="2" id="KW-0449">Lipoprotein</keyword>
<keyword evidence="1" id="KW-0732">Signal</keyword>